<dbReference type="InterPro" id="IPR037401">
    <property type="entry name" value="SnoaL-like"/>
</dbReference>
<sequence length="165" mass="18657">MTLCALLLPAARHRVCMAPLIMNQQSPVTAEAINNALAAFERSEAEVLALLNELYHPNIVFQDPIQEVRGRDAFLEANRRLIRRARKVRFVIHDIIESGDRVVATWRFSFLTRMGIELQAEGISYMTLRDGLIVHHRDYWDPAGAVLVKIPGIGALYRKLLNALA</sequence>
<dbReference type="EMBL" id="JELX01001448">
    <property type="protein sequence ID" value="KYF58962.1"/>
    <property type="molecule type" value="Genomic_DNA"/>
</dbReference>
<evidence type="ECO:0000313" key="3">
    <source>
        <dbReference type="Proteomes" id="UP000075604"/>
    </source>
</evidence>
<reference evidence="2 3" key="1">
    <citation type="submission" date="2014-02" db="EMBL/GenBank/DDBJ databases">
        <title>The small core and large imbalanced accessory genome model reveals a collaborative survival strategy of Sorangium cellulosum strains in nature.</title>
        <authorList>
            <person name="Han K."/>
            <person name="Peng R."/>
            <person name="Blom J."/>
            <person name="Li Y.-Z."/>
        </authorList>
    </citation>
    <scope>NUCLEOTIDE SEQUENCE [LARGE SCALE GENOMIC DNA]</scope>
    <source>
        <strain evidence="2 3">So0157-18</strain>
    </source>
</reference>
<accession>A0A150PTG6</accession>
<dbReference type="AlphaFoldDB" id="A0A150PTG6"/>
<dbReference type="SUPFAM" id="SSF54427">
    <property type="entry name" value="NTF2-like"/>
    <property type="match status" value="1"/>
</dbReference>
<evidence type="ECO:0000313" key="2">
    <source>
        <dbReference type="EMBL" id="KYF58962.1"/>
    </source>
</evidence>
<organism evidence="2 3">
    <name type="scientific">Sorangium cellulosum</name>
    <name type="common">Polyangium cellulosum</name>
    <dbReference type="NCBI Taxonomy" id="56"/>
    <lineage>
        <taxon>Bacteria</taxon>
        <taxon>Pseudomonadati</taxon>
        <taxon>Myxococcota</taxon>
        <taxon>Polyangia</taxon>
        <taxon>Polyangiales</taxon>
        <taxon>Polyangiaceae</taxon>
        <taxon>Sorangium</taxon>
    </lineage>
</organism>
<dbReference type="Pfam" id="PF12680">
    <property type="entry name" value="SnoaL_2"/>
    <property type="match status" value="1"/>
</dbReference>
<dbReference type="Proteomes" id="UP000075604">
    <property type="component" value="Unassembled WGS sequence"/>
</dbReference>
<dbReference type="Gene3D" id="3.10.450.50">
    <property type="match status" value="1"/>
</dbReference>
<name>A0A150PTG6_SORCE</name>
<proteinExistence type="predicted"/>
<comment type="caution">
    <text evidence="2">The sequence shown here is derived from an EMBL/GenBank/DDBJ whole genome shotgun (WGS) entry which is preliminary data.</text>
</comment>
<feature type="domain" description="SnoaL-like" evidence="1">
    <location>
        <begin position="40"/>
        <end position="136"/>
    </location>
</feature>
<gene>
    <name evidence="2" type="ORF">BE04_43565</name>
</gene>
<dbReference type="InterPro" id="IPR032710">
    <property type="entry name" value="NTF2-like_dom_sf"/>
</dbReference>
<protein>
    <recommendedName>
        <fullName evidence="1">SnoaL-like domain-containing protein</fullName>
    </recommendedName>
</protein>
<evidence type="ECO:0000259" key="1">
    <source>
        <dbReference type="Pfam" id="PF12680"/>
    </source>
</evidence>